<gene>
    <name evidence="10" type="ORF">ENT73_01245</name>
</gene>
<dbReference type="GO" id="GO:0032259">
    <property type="term" value="P:methylation"/>
    <property type="evidence" value="ECO:0007669"/>
    <property type="project" value="UniProtKB-KW"/>
</dbReference>
<organism evidence="10">
    <name type="scientific">Caldimicrobium thiodismutans</name>
    <dbReference type="NCBI Taxonomy" id="1653476"/>
    <lineage>
        <taxon>Bacteria</taxon>
        <taxon>Pseudomonadati</taxon>
        <taxon>Thermodesulfobacteriota</taxon>
        <taxon>Thermodesulfobacteria</taxon>
        <taxon>Thermodesulfobacteriales</taxon>
        <taxon>Thermodesulfobacteriaceae</taxon>
        <taxon>Caldimicrobium</taxon>
    </lineage>
</organism>
<dbReference type="Pfam" id="PF01035">
    <property type="entry name" value="DNA_binding_1"/>
    <property type="match status" value="1"/>
</dbReference>
<keyword evidence="5 10" id="KW-0808">Transferase</keyword>
<dbReference type="SUPFAM" id="SSF46767">
    <property type="entry name" value="Methylated DNA-protein cysteine methyltransferase, C-terminal domain"/>
    <property type="match status" value="1"/>
</dbReference>
<keyword evidence="6" id="KW-0227">DNA damage</keyword>
<dbReference type="NCBIfam" id="TIGR00589">
    <property type="entry name" value="ogt"/>
    <property type="match status" value="1"/>
</dbReference>
<evidence type="ECO:0000256" key="3">
    <source>
        <dbReference type="ARBA" id="ARBA00011918"/>
    </source>
</evidence>
<name>A0A832LWV9_9BACT</name>
<evidence type="ECO:0000256" key="5">
    <source>
        <dbReference type="ARBA" id="ARBA00022679"/>
    </source>
</evidence>
<dbReference type="PANTHER" id="PTHR10815:SF13">
    <property type="entry name" value="METHYLATED-DNA--PROTEIN-CYSTEINE METHYLTRANSFERASE"/>
    <property type="match status" value="1"/>
</dbReference>
<dbReference type="Gene3D" id="1.10.10.10">
    <property type="entry name" value="Winged helix-like DNA-binding domain superfamily/Winged helix DNA-binding domain"/>
    <property type="match status" value="1"/>
</dbReference>
<evidence type="ECO:0000313" key="10">
    <source>
        <dbReference type="EMBL" id="HGV54700.1"/>
    </source>
</evidence>
<dbReference type="InterPro" id="IPR036217">
    <property type="entry name" value="MethylDNA_cys_MeTrfase_DNAb"/>
</dbReference>
<dbReference type="EC" id="2.1.1.63" evidence="3"/>
<keyword evidence="7" id="KW-0234">DNA repair</keyword>
<evidence type="ECO:0000256" key="8">
    <source>
        <dbReference type="ARBA" id="ARBA00049348"/>
    </source>
</evidence>
<dbReference type="InterPro" id="IPR036388">
    <property type="entry name" value="WH-like_DNA-bd_sf"/>
</dbReference>
<dbReference type="PANTHER" id="PTHR10815">
    <property type="entry name" value="METHYLATED-DNA--PROTEIN-CYSTEINE METHYLTRANSFERASE"/>
    <property type="match status" value="1"/>
</dbReference>
<evidence type="ECO:0000256" key="2">
    <source>
        <dbReference type="ARBA" id="ARBA00008711"/>
    </source>
</evidence>
<comment type="caution">
    <text evidence="10">The sequence shown here is derived from an EMBL/GenBank/DDBJ whole genome shotgun (WGS) entry which is preliminary data.</text>
</comment>
<evidence type="ECO:0000256" key="7">
    <source>
        <dbReference type="ARBA" id="ARBA00023204"/>
    </source>
</evidence>
<protein>
    <recommendedName>
        <fullName evidence="3">methylated-DNA--[protein]-cysteine S-methyltransferase</fullName>
        <ecNumber evidence="3">2.1.1.63</ecNumber>
    </recommendedName>
</protein>
<accession>A0A832LWV9</accession>
<proteinExistence type="inferred from homology"/>
<evidence type="ECO:0000256" key="6">
    <source>
        <dbReference type="ARBA" id="ARBA00022763"/>
    </source>
</evidence>
<evidence type="ECO:0000256" key="1">
    <source>
        <dbReference type="ARBA" id="ARBA00001286"/>
    </source>
</evidence>
<comment type="catalytic activity">
    <reaction evidence="8">
        <text>a 6-O-methyl-2'-deoxyguanosine in DNA + L-cysteinyl-[protein] = S-methyl-L-cysteinyl-[protein] + a 2'-deoxyguanosine in DNA</text>
        <dbReference type="Rhea" id="RHEA:24000"/>
        <dbReference type="Rhea" id="RHEA-COMP:10131"/>
        <dbReference type="Rhea" id="RHEA-COMP:10132"/>
        <dbReference type="Rhea" id="RHEA-COMP:11367"/>
        <dbReference type="Rhea" id="RHEA-COMP:11368"/>
        <dbReference type="ChEBI" id="CHEBI:29950"/>
        <dbReference type="ChEBI" id="CHEBI:82612"/>
        <dbReference type="ChEBI" id="CHEBI:85445"/>
        <dbReference type="ChEBI" id="CHEBI:85448"/>
        <dbReference type="EC" id="2.1.1.63"/>
    </reaction>
</comment>
<dbReference type="GO" id="GO:0006281">
    <property type="term" value="P:DNA repair"/>
    <property type="evidence" value="ECO:0007669"/>
    <property type="project" value="UniProtKB-KW"/>
</dbReference>
<dbReference type="InterPro" id="IPR014048">
    <property type="entry name" value="MethylDNA_cys_MeTrfase_DNA-bd"/>
</dbReference>
<reference evidence="10" key="1">
    <citation type="journal article" date="2020" name="mSystems">
        <title>Genome- and Community-Level Interaction Insights into Carbon Utilization and Element Cycling Functions of Hydrothermarchaeota in Hydrothermal Sediment.</title>
        <authorList>
            <person name="Zhou Z."/>
            <person name="Liu Y."/>
            <person name="Xu W."/>
            <person name="Pan J."/>
            <person name="Luo Z.H."/>
            <person name="Li M."/>
        </authorList>
    </citation>
    <scope>NUCLEOTIDE SEQUENCE [LARGE SCALE GENOMIC DNA]</scope>
    <source>
        <strain evidence="10">SpSt-605</strain>
    </source>
</reference>
<comment type="catalytic activity">
    <reaction evidence="1">
        <text>a 4-O-methyl-thymidine in DNA + L-cysteinyl-[protein] = a thymidine in DNA + S-methyl-L-cysteinyl-[protein]</text>
        <dbReference type="Rhea" id="RHEA:53428"/>
        <dbReference type="Rhea" id="RHEA-COMP:10131"/>
        <dbReference type="Rhea" id="RHEA-COMP:10132"/>
        <dbReference type="Rhea" id="RHEA-COMP:13555"/>
        <dbReference type="Rhea" id="RHEA-COMP:13556"/>
        <dbReference type="ChEBI" id="CHEBI:29950"/>
        <dbReference type="ChEBI" id="CHEBI:82612"/>
        <dbReference type="ChEBI" id="CHEBI:137386"/>
        <dbReference type="ChEBI" id="CHEBI:137387"/>
        <dbReference type="EC" id="2.1.1.63"/>
    </reaction>
</comment>
<feature type="domain" description="Methylated-DNA-[protein]-cysteine S-methyltransferase DNA binding" evidence="9">
    <location>
        <begin position="97"/>
        <end position="174"/>
    </location>
</feature>
<evidence type="ECO:0000259" key="9">
    <source>
        <dbReference type="Pfam" id="PF01035"/>
    </source>
</evidence>
<comment type="similarity">
    <text evidence="2">Belongs to the MGMT family.</text>
</comment>
<dbReference type="FunFam" id="1.10.10.10:FF:000214">
    <property type="entry name" value="Methylated-DNA--protein-cysteine methyltransferase"/>
    <property type="match status" value="1"/>
</dbReference>
<dbReference type="GO" id="GO:0003908">
    <property type="term" value="F:methylated-DNA-[protein]-cysteine S-methyltransferase activity"/>
    <property type="evidence" value="ECO:0007669"/>
    <property type="project" value="UniProtKB-EC"/>
</dbReference>
<dbReference type="CDD" id="cd06445">
    <property type="entry name" value="ATase"/>
    <property type="match status" value="1"/>
</dbReference>
<evidence type="ECO:0000256" key="4">
    <source>
        <dbReference type="ARBA" id="ARBA00022603"/>
    </source>
</evidence>
<keyword evidence="4 10" id="KW-0489">Methyltransferase</keyword>
<sequence>MCPLWNIYLYPKRKLEQSRFIPLDLKLFPFRFVLLLNQDLKVVSLKINLYLEIHKGTFTYPNHLEDYVKYFIKEIYIFFQGKSPYLDLPHSLSFSGFSCEVLKALREIPRGETLSYKTLAERLGQPRALRAVGQILAKNPLPLIYPCHRVVSQKGLGGYSQGVLIKRLLLYLERSIF</sequence>
<dbReference type="AlphaFoldDB" id="A0A832LWV9"/>
<dbReference type="EMBL" id="DSZU01000022">
    <property type="protein sequence ID" value="HGV54700.1"/>
    <property type="molecule type" value="Genomic_DNA"/>
</dbReference>